<accession>A0ACC1PXC8</accession>
<protein>
    <submittedName>
        <fullName evidence="1">Uncharacterized protein</fullName>
    </submittedName>
</protein>
<comment type="caution">
    <text evidence="1">The sequence shown here is derived from an EMBL/GenBank/DDBJ whole genome shotgun (WGS) entry which is preliminary data.</text>
</comment>
<evidence type="ECO:0000313" key="2">
    <source>
        <dbReference type="Proteomes" id="UP001144978"/>
    </source>
</evidence>
<proteinExistence type="predicted"/>
<dbReference type="EMBL" id="JANSHE010001372">
    <property type="protein sequence ID" value="KAJ3003009.1"/>
    <property type="molecule type" value="Genomic_DNA"/>
</dbReference>
<reference evidence="1" key="1">
    <citation type="submission" date="2022-08" db="EMBL/GenBank/DDBJ databases">
        <title>Genome Sequence of Pycnoporus sanguineus.</title>
        <authorList>
            <person name="Buettner E."/>
        </authorList>
    </citation>
    <scope>NUCLEOTIDE SEQUENCE</scope>
    <source>
        <strain evidence="1">CG-C14</strain>
    </source>
</reference>
<dbReference type="Proteomes" id="UP001144978">
    <property type="component" value="Unassembled WGS sequence"/>
</dbReference>
<evidence type="ECO:0000313" key="1">
    <source>
        <dbReference type="EMBL" id="KAJ3003009.1"/>
    </source>
</evidence>
<sequence>MLLVPPLVLLSAWSVAAHKHHDELTEEQANAPVDTILWLHIFLQAAVWGVLFPTGMVLGLSRSRWHVPLQSAGFALTAAGYVLGHSHKGRAFLAGAHGKMANILFIPIALQLFLGVYLKLHIHEQTLRPWAVRLHGVVGKAYPILGWVQMLFGAITFGGYCRGDNLGQCLAHYIMGSGFIAYGTIMAILLLVGEAWVRRSGRSPDWWDSWVIMLWGIVNTFTEHRGSSWSVKDMQHTILGVLWWAGGILGIYLSRNNQRSVVPALIIILTGWAMSDHAQALMLSTKVHAIFGYTLMSAGLARIIEICFVAPKYTPEVVAGDSHSEHTLDGAREDTALAPSSPSRAFRHLPPFLLVSSGLLFMSATDEELHFVNDNGMDHVTYILIMFSIAFVMYTLIVTLINLYATTGRKDLVFPIGLLPCPHCIPICFFVAVSRIAHVALDPAHHLRRFLRYSSALPPLHQLGEPHCLSSIPSPRVKMKMRCGRKTRRVESLLDAFANDVPSWALALTVGTNTPGFALASALTSVPPPPTMPPKQPQLGSLAIQAPSLTPKTVHVSPSTCHDISVFKGEFISVDPPNGGPSQHLTCGIRLLLLLTSPDLMNQYRKLDDTINMRLNRTTAQYRDREREGMSGKGDIEEQACAHVWRELVANWSRRTDIVEYCVGVVDQSLEEKRQSLQSAGDDASAQRKAKGILYAEEVKVGAHFDCCESAAAKHSQRNQIHNELAVETIVRKRAYDDCFAQRFGHDVDTLNRRHPM</sequence>
<name>A0ACC1PXC8_9APHY</name>
<keyword evidence="2" id="KW-1185">Reference proteome</keyword>
<gene>
    <name evidence="1" type="ORF">NUW54_g5530</name>
</gene>
<organism evidence="1 2">
    <name type="scientific">Trametes sanguinea</name>
    <dbReference type="NCBI Taxonomy" id="158606"/>
    <lineage>
        <taxon>Eukaryota</taxon>
        <taxon>Fungi</taxon>
        <taxon>Dikarya</taxon>
        <taxon>Basidiomycota</taxon>
        <taxon>Agaricomycotina</taxon>
        <taxon>Agaricomycetes</taxon>
        <taxon>Polyporales</taxon>
        <taxon>Polyporaceae</taxon>
        <taxon>Trametes</taxon>
    </lineage>
</organism>